<evidence type="ECO:0000313" key="4">
    <source>
        <dbReference type="EMBL" id="EDK23455.1"/>
    </source>
</evidence>
<comment type="caution">
    <text evidence="4">The sequence shown here is derived from an EMBL/GenBank/DDBJ whole genome shotgun (WGS) entry which is preliminary data.</text>
</comment>
<gene>
    <name evidence="4" type="ORF">RUMTOR_02298</name>
</gene>
<protein>
    <recommendedName>
        <fullName evidence="6">Ig-like domain-containing protein</fullName>
    </recommendedName>
</protein>
<feature type="region of interest" description="Disordered" evidence="1">
    <location>
        <begin position="46"/>
        <end position="91"/>
    </location>
</feature>
<keyword evidence="2" id="KW-1133">Transmembrane helix</keyword>
<evidence type="ECO:0000313" key="5">
    <source>
        <dbReference type="Proteomes" id="UP000003577"/>
    </source>
</evidence>
<dbReference type="AlphaFoldDB" id="A5KPW3"/>
<evidence type="ECO:0000256" key="1">
    <source>
        <dbReference type="SAM" id="MobiDB-lite"/>
    </source>
</evidence>
<dbReference type="InterPro" id="IPR013783">
    <property type="entry name" value="Ig-like_fold"/>
</dbReference>
<accession>A5KPW3</accession>
<feature type="chain" id="PRO_5002685601" description="Ig-like domain-containing protein" evidence="3">
    <location>
        <begin position="36"/>
        <end position="824"/>
    </location>
</feature>
<feature type="signal peptide" evidence="3">
    <location>
        <begin position="1"/>
        <end position="35"/>
    </location>
</feature>
<sequence length="824" mass="87012">MVGKESKMKNKFIRKWLVILTVAAMMIPAGIPANAETVEEGENIAPTAGISAETPNVTAETQKEEISAEMPDMTAETQNEEKSDVQAEGQNQAKQGVLEAVRQNTEKAEEASDAVDVQAEERTAGEVQIGEQIYPTLTEAFAAAKDGDVLRLLENAEVSQPILLTKNVTLDTNGFTVSAAAGFKGNFMFTNRGTFNIVGSGKIDGSVGTYPLIMINNTGGAVLNIQSSEITGQGVVQNVGGIVNITGGTLTASARNTVLSQFGEVHIGASAHLMAAGEGKSAVQLIGAKMTLSGDAVLSGNGGIDVFNSNRNEEGTVSAQVEITGGRIETKDFPVSGNNQESAGAEVAITGGSLKNISGGTAIYWPMEGQLTIGGNAVIEGGTGIEAKMGTITIKDNAVITGSGEWKEEKPQNGGANPEGSAFLGSAQMYDGCINDSSLVVNILGGTLKSVNGNAVTIYNTEEKSDVRADISVTGGSLQPAAGKGAVKVITSGDNTTRFDPDKKTLDTMKSNTTVKVAKDVAAAATDRDGKTTYYNTVEEALGSNTEDGNIHIYINENSSVKQEALEGENVILTVAPGVVLEVTSGIDGMIVKETVHEDGSKTYELVNAEELSAPKNVTVTADCKTVHIGKKIRLKASAEHDTKQVNYLYRWYKDGALLNGAVSAELEVTESGNYAVEVFAVLEKDGTTLTSLGAKSDPVKCTVTPHEYEEKWSSDGKVHWHECTICKNKTDVAEHTFGEWKVTEKATEKKDGRKERSCTVCGHKETAVIKAAGKTEEPRKESDKTASVKTGDKTDPAVYIFFVILTGGMIAILSAGNRKNRRK</sequence>
<name>A5KPW3_9FIRM</name>
<dbReference type="Proteomes" id="UP000003577">
    <property type="component" value="Unassembled WGS sequence"/>
</dbReference>
<keyword evidence="3" id="KW-0732">Signal</keyword>
<reference evidence="4 5" key="2">
    <citation type="submission" date="2007-04" db="EMBL/GenBank/DDBJ databases">
        <title>Draft genome sequence of Ruminococcus torques (ATCC 27756).</title>
        <authorList>
            <person name="Sudarsanam P."/>
            <person name="Ley R."/>
            <person name="Guruge J."/>
            <person name="Turnbaugh P.J."/>
            <person name="Mahowald M."/>
            <person name="Liep D."/>
            <person name="Gordon J."/>
        </authorList>
    </citation>
    <scope>NUCLEOTIDE SEQUENCE [LARGE SCALE GENOMIC DNA]</scope>
    <source>
        <strain evidence="4 5">ATCC 27756</strain>
    </source>
</reference>
<dbReference type="EMBL" id="AAVP02000014">
    <property type="protein sequence ID" value="EDK23455.1"/>
    <property type="molecule type" value="Genomic_DNA"/>
</dbReference>
<proteinExistence type="predicted"/>
<organism evidence="4 5">
    <name type="scientific">[Ruminococcus] torques ATCC 27756</name>
    <dbReference type="NCBI Taxonomy" id="411460"/>
    <lineage>
        <taxon>Bacteria</taxon>
        <taxon>Bacillati</taxon>
        <taxon>Bacillota</taxon>
        <taxon>Clostridia</taxon>
        <taxon>Lachnospirales</taxon>
        <taxon>Lachnospiraceae</taxon>
        <taxon>Mediterraneibacter</taxon>
    </lineage>
</organism>
<keyword evidence="2" id="KW-0812">Transmembrane</keyword>
<dbReference type="PaxDb" id="411460-RUMTOR_02298"/>
<feature type="transmembrane region" description="Helical" evidence="2">
    <location>
        <begin position="798"/>
        <end position="817"/>
    </location>
</feature>
<dbReference type="Gene3D" id="2.60.40.10">
    <property type="entry name" value="Immunoglobulins"/>
    <property type="match status" value="1"/>
</dbReference>
<keyword evidence="2" id="KW-0472">Membrane</keyword>
<evidence type="ECO:0008006" key="6">
    <source>
        <dbReference type="Google" id="ProtNLM"/>
    </source>
</evidence>
<evidence type="ECO:0000256" key="2">
    <source>
        <dbReference type="SAM" id="Phobius"/>
    </source>
</evidence>
<evidence type="ECO:0000256" key="3">
    <source>
        <dbReference type="SAM" id="SignalP"/>
    </source>
</evidence>
<reference evidence="4 5" key="1">
    <citation type="submission" date="2007-03" db="EMBL/GenBank/DDBJ databases">
        <authorList>
            <person name="Fulton L."/>
            <person name="Clifton S."/>
            <person name="Fulton B."/>
            <person name="Xu J."/>
            <person name="Minx P."/>
            <person name="Pepin K.H."/>
            <person name="Johnson M."/>
            <person name="Thiruvilangam P."/>
            <person name="Bhonagiri V."/>
            <person name="Nash W.E."/>
            <person name="Mardis E.R."/>
            <person name="Wilson R.K."/>
        </authorList>
    </citation>
    <scope>NUCLEOTIDE SEQUENCE [LARGE SCALE GENOMIC DNA]</scope>
    <source>
        <strain evidence="4 5">ATCC 27756</strain>
    </source>
</reference>
<dbReference type="HOGENOM" id="CLU_343526_0_0_9"/>